<evidence type="ECO:0000256" key="2">
    <source>
        <dbReference type="SAM" id="Phobius"/>
    </source>
</evidence>
<proteinExistence type="predicted"/>
<keyword evidence="2" id="KW-1133">Transmembrane helix</keyword>
<dbReference type="EMBL" id="VYZN01000041">
    <property type="protein sequence ID" value="KAE9531488.1"/>
    <property type="molecule type" value="Genomic_DNA"/>
</dbReference>
<keyword evidence="2" id="KW-0472">Membrane</keyword>
<keyword evidence="2" id="KW-0812">Transmembrane</keyword>
<evidence type="ECO:0000313" key="3">
    <source>
        <dbReference type="EMBL" id="KAE9531488.1"/>
    </source>
</evidence>
<name>A0A6G0TEP5_APHGL</name>
<evidence type="ECO:0000313" key="4">
    <source>
        <dbReference type="Proteomes" id="UP000475862"/>
    </source>
</evidence>
<organism evidence="3 4">
    <name type="scientific">Aphis glycines</name>
    <name type="common">Soybean aphid</name>
    <dbReference type="NCBI Taxonomy" id="307491"/>
    <lineage>
        <taxon>Eukaryota</taxon>
        <taxon>Metazoa</taxon>
        <taxon>Ecdysozoa</taxon>
        <taxon>Arthropoda</taxon>
        <taxon>Hexapoda</taxon>
        <taxon>Insecta</taxon>
        <taxon>Pterygota</taxon>
        <taxon>Neoptera</taxon>
        <taxon>Paraneoptera</taxon>
        <taxon>Hemiptera</taxon>
        <taxon>Sternorrhyncha</taxon>
        <taxon>Aphidomorpha</taxon>
        <taxon>Aphidoidea</taxon>
        <taxon>Aphididae</taxon>
        <taxon>Aphidini</taxon>
        <taxon>Aphis</taxon>
        <taxon>Aphis</taxon>
    </lineage>
</organism>
<sequence length="223" mass="25452">MSAFGNTGGWLPTHGHLFNFNNYLISLCCLSMFPVLGFYLFINWNLLSQFTMTANCKNSYFEHYSIYYEYSMGNFFERNKKRKIYNFETIQMKHQQSTHNLSQHVITKYLSSDIVVNHGRFWTPGDPSAVGSHTANGTSAVVRTEVSAATADRRSDGEDSTGGDDGNSSIYSKDNNHLVYSCNNKQTFFNISTAIVYCNVKRCMLFKFPAIYELEKNHVVLKV</sequence>
<comment type="caution">
    <text evidence="3">The sequence shown here is derived from an EMBL/GenBank/DDBJ whole genome shotgun (WGS) entry which is preliminary data.</text>
</comment>
<dbReference type="Proteomes" id="UP000475862">
    <property type="component" value="Unassembled WGS sequence"/>
</dbReference>
<reference evidence="3 4" key="1">
    <citation type="submission" date="2019-08" db="EMBL/GenBank/DDBJ databases">
        <title>The genome of the soybean aphid Biotype 1, its phylome, world population structure and adaptation to the North American continent.</title>
        <authorList>
            <person name="Giordano R."/>
            <person name="Donthu R.K."/>
            <person name="Hernandez A.G."/>
            <person name="Wright C.L."/>
            <person name="Zimin A.V."/>
        </authorList>
    </citation>
    <scope>NUCLEOTIDE SEQUENCE [LARGE SCALE GENOMIC DNA]</scope>
    <source>
        <tissue evidence="3">Whole aphids</tissue>
    </source>
</reference>
<feature type="region of interest" description="Disordered" evidence="1">
    <location>
        <begin position="147"/>
        <end position="169"/>
    </location>
</feature>
<feature type="transmembrane region" description="Helical" evidence="2">
    <location>
        <begin position="20"/>
        <end position="42"/>
    </location>
</feature>
<accession>A0A6G0TEP5</accession>
<keyword evidence="4" id="KW-1185">Reference proteome</keyword>
<gene>
    <name evidence="3" type="ORF">AGLY_010694</name>
</gene>
<protein>
    <submittedName>
        <fullName evidence="3">Uncharacterized protein</fullName>
    </submittedName>
</protein>
<evidence type="ECO:0000256" key="1">
    <source>
        <dbReference type="SAM" id="MobiDB-lite"/>
    </source>
</evidence>
<dbReference type="AlphaFoldDB" id="A0A6G0TEP5"/>